<evidence type="ECO:0008006" key="2">
    <source>
        <dbReference type="Google" id="ProtNLM"/>
    </source>
</evidence>
<evidence type="ECO:0000313" key="1">
    <source>
        <dbReference type="EMBL" id="SVA66220.1"/>
    </source>
</evidence>
<organism evidence="1">
    <name type="scientific">marine metagenome</name>
    <dbReference type="NCBI Taxonomy" id="408172"/>
    <lineage>
        <taxon>unclassified sequences</taxon>
        <taxon>metagenomes</taxon>
        <taxon>ecological metagenomes</taxon>
    </lineage>
</organism>
<name>A0A381XNJ6_9ZZZZ</name>
<protein>
    <recommendedName>
        <fullName evidence="2">SDR family oxidoreductase</fullName>
    </recommendedName>
</protein>
<dbReference type="SUPFAM" id="SSF51735">
    <property type="entry name" value="NAD(P)-binding Rossmann-fold domains"/>
    <property type="match status" value="1"/>
</dbReference>
<dbReference type="Pfam" id="PF13561">
    <property type="entry name" value="adh_short_C2"/>
    <property type="match status" value="1"/>
</dbReference>
<dbReference type="InterPro" id="IPR036291">
    <property type="entry name" value="NAD(P)-bd_dom_sf"/>
</dbReference>
<sequence length="239" mass="26826">MKNQKLCIFFNTKSLIDAAIQAAAKVRGYHIVEILEDTIIHFDTPLSDRVDLFKSKLESLKLNNLINTRLIYVPKMFTEHDADIEHYRSTLNSLLNPIALSLAYSMLCKKSSDNRIIFIGSVKGYDFNKINAKEVKVKNMYKELAHLSHEAQLDGSLNSTTKFLALNLADSGINVNLAMFGPIKGVYSDKVLKLYQDKSVSGLPINVDDISDSLDIFIDPLNTYMTGQVIKFDGGVSIW</sequence>
<dbReference type="AlphaFoldDB" id="A0A381XNJ6"/>
<dbReference type="EMBL" id="UINC01015786">
    <property type="protein sequence ID" value="SVA66220.1"/>
    <property type="molecule type" value="Genomic_DNA"/>
</dbReference>
<accession>A0A381XNJ6</accession>
<dbReference type="InterPro" id="IPR002347">
    <property type="entry name" value="SDR_fam"/>
</dbReference>
<proteinExistence type="predicted"/>
<reference evidence="1" key="1">
    <citation type="submission" date="2018-05" db="EMBL/GenBank/DDBJ databases">
        <authorList>
            <person name="Lanie J.A."/>
            <person name="Ng W.-L."/>
            <person name="Kazmierczak K.M."/>
            <person name="Andrzejewski T.M."/>
            <person name="Davidsen T.M."/>
            <person name="Wayne K.J."/>
            <person name="Tettelin H."/>
            <person name="Glass J.I."/>
            <person name="Rusch D."/>
            <person name="Podicherti R."/>
            <person name="Tsui H.-C.T."/>
            <person name="Winkler M.E."/>
        </authorList>
    </citation>
    <scope>NUCLEOTIDE SEQUENCE</scope>
</reference>
<gene>
    <name evidence="1" type="ORF">METZ01_LOCUS119074</name>
</gene>
<dbReference type="Gene3D" id="3.40.50.720">
    <property type="entry name" value="NAD(P)-binding Rossmann-like Domain"/>
    <property type="match status" value="1"/>
</dbReference>